<dbReference type="EMBL" id="JBAHYK010000328">
    <property type="protein sequence ID" value="KAL0575185.1"/>
    <property type="molecule type" value="Genomic_DNA"/>
</dbReference>
<feature type="compositionally biased region" description="Low complexity" evidence="1">
    <location>
        <begin position="134"/>
        <end position="144"/>
    </location>
</feature>
<feature type="compositionally biased region" description="Basic and acidic residues" evidence="1">
    <location>
        <begin position="121"/>
        <end position="130"/>
    </location>
</feature>
<proteinExistence type="predicted"/>
<protein>
    <submittedName>
        <fullName evidence="2">Uncharacterized protein</fullName>
    </submittedName>
</protein>
<evidence type="ECO:0000256" key="1">
    <source>
        <dbReference type="SAM" id="MobiDB-lite"/>
    </source>
</evidence>
<feature type="compositionally biased region" description="Basic and acidic residues" evidence="1">
    <location>
        <begin position="46"/>
        <end position="62"/>
    </location>
</feature>
<name>A0ABR3FJ01_9AGAR</name>
<dbReference type="Proteomes" id="UP001465976">
    <property type="component" value="Unassembled WGS sequence"/>
</dbReference>
<reference evidence="2 3" key="1">
    <citation type="submission" date="2024-02" db="EMBL/GenBank/DDBJ databases">
        <title>A draft genome for the cacao thread blight pathogen Marasmius crinis-equi.</title>
        <authorList>
            <person name="Cohen S.P."/>
            <person name="Baruah I.K."/>
            <person name="Amoako-Attah I."/>
            <person name="Bukari Y."/>
            <person name="Meinhardt L.W."/>
            <person name="Bailey B.A."/>
        </authorList>
    </citation>
    <scope>NUCLEOTIDE SEQUENCE [LARGE SCALE GENOMIC DNA]</scope>
    <source>
        <strain evidence="2 3">GH-76</strain>
    </source>
</reference>
<gene>
    <name evidence="2" type="ORF">V5O48_006779</name>
</gene>
<feature type="compositionally biased region" description="Polar residues" evidence="1">
    <location>
        <begin position="178"/>
        <end position="193"/>
    </location>
</feature>
<feature type="compositionally biased region" description="Basic and acidic residues" evidence="1">
    <location>
        <begin position="406"/>
        <end position="421"/>
    </location>
</feature>
<accession>A0ABR3FJ01</accession>
<evidence type="ECO:0000313" key="2">
    <source>
        <dbReference type="EMBL" id="KAL0575185.1"/>
    </source>
</evidence>
<organism evidence="2 3">
    <name type="scientific">Marasmius crinis-equi</name>
    <dbReference type="NCBI Taxonomy" id="585013"/>
    <lineage>
        <taxon>Eukaryota</taxon>
        <taxon>Fungi</taxon>
        <taxon>Dikarya</taxon>
        <taxon>Basidiomycota</taxon>
        <taxon>Agaricomycotina</taxon>
        <taxon>Agaricomycetes</taxon>
        <taxon>Agaricomycetidae</taxon>
        <taxon>Agaricales</taxon>
        <taxon>Marasmiineae</taxon>
        <taxon>Marasmiaceae</taxon>
        <taxon>Marasmius</taxon>
    </lineage>
</organism>
<feature type="region of interest" description="Disordered" evidence="1">
    <location>
        <begin position="116"/>
        <end position="306"/>
    </location>
</feature>
<sequence length="533" mass="58435">MPNKLIKLSLHSHHVAFPSSSSDGNSIAEDTSSISSKHSVMKGIKKGLERVRSFSKPRDRKPSTKNLARAMQSVAHVAIPPVASFNSEKKPRMVSLPIPILTVDGHEELVPEDVLQGNSKTDSDSEHSAIPHDSSISSQSSSNSEFAPELRSKIKARPPLPFDDEVPDPFLMDVDGQRPSTSECEAQGSSTAPEESIPPTVIVVDSEPIVEKEVTASVPEMTVPDTRSEAHEPEAQSEVDTPPQSQPTPVDDLELPNPFLTEGRSSCASDGESRGSLDSHISAVPTIVVTDSEPISKPTPEPTAESVAEAEIIPQVTEVTPQDVSEDAIELTPEDIILEQDTSPQVSETTTQITHEEANEETEPEAEVVDPPQLCATTTQVYGEVHSSLEDTEQDTLLSIPDEVEENPRISETRPTEKALTTEESASASSSTIRLTPLPNVDKDVPPLPTHCEFEAEVHDFYLPGIVPEFYLQGLVLPVFLPMPNVRRPLSYYLKWCLSKVSRYIPRYLTDRWMEASTKARSNARAGRRHDWF</sequence>
<evidence type="ECO:0000313" key="3">
    <source>
        <dbReference type="Proteomes" id="UP001465976"/>
    </source>
</evidence>
<keyword evidence="3" id="KW-1185">Reference proteome</keyword>
<feature type="compositionally biased region" description="Low complexity" evidence="1">
    <location>
        <begin position="422"/>
        <end position="432"/>
    </location>
</feature>
<feature type="region of interest" description="Disordered" evidence="1">
    <location>
        <begin position="17"/>
        <end position="67"/>
    </location>
</feature>
<feature type="region of interest" description="Disordered" evidence="1">
    <location>
        <begin position="388"/>
        <end position="441"/>
    </location>
</feature>
<comment type="caution">
    <text evidence="2">The sequence shown here is derived from an EMBL/GenBank/DDBJ whole genome shotgun (WGS) entry which is preliminary data.</text>
</comment>
<feature type="compositionally biased region" description="Polar residues" evidence="1">
    <location>
        <begin position="18"/>
        <end position="38"/>
    </location>
</feature>